<protein>
    <submittedName>
        <fullName evidence="5">Enoyl-CoA hydratase</fullName>
        <ecNumber evidence="5">4.2.1.17</ecNumber>
    </submittedName>
</protein>
<dbReference type="Gene3D" id="3.90.226.10">
    <property type="entry name" value="2-enoyl-CoA Hydratase, Chain A, domain 1"/>
    <property type="match status" value="1"/>
</dbReference>
<evidence type="ECO:0000256" key="4">
    <source>
        <dbReference type="SAM" id="MobiDB-lite"/>
    </source>
</evidence>
<comment type="similarity">
    <text evidence="1 3">Belongs to the enoyl-CoA hydratase/isomerase family.</text>
</comment>
<dbReference type="EC" id="4.2.1.17" evidence="5"/>
<organism evidence="5">
    <name type="scientific">Caldilineaceae bacterium SB0664_bin_27</name>
    <dbReference type="NCBI Taxonomy" id="2605260"/>
    <lineage>
        <taxon>Bacteria</taxon>
        <taxon>Bacillati</taxon>
        <taxon>Chloroflexota</taxon>
        <taxon>Caldilineae</taxon>
        <taxon>Caldilineales</taxon>
        <taxon>Caldilineaceae</taxon>
    </lineage>
</organism>
<dbReference type="SUPFAM" id="SSF52096">
    <property type="entry name" value="ClpP/crotonase"/>
    <property type="match status" value="1"/>
</dbReference>
<reference evidence="5" key="1">
    <citation type="submission" date="2019-09" db="EMBL/GenBank/DDBJ databases">
        <title>Characterisation of the sponge microbiome using genome-centric metagenomics.</title>
        <authorList>
            <person name="Engelberts J.P."/>
            <person name="Robbins S.J."/>
            <person name="De Goeij J.M."/>
            <person name="Aranda M."/>
            <person name="Bell S.C."/>
            <person name="Webster N.S."/>
        </authorList>
    </citation>
    <scope>NUCLEOTIDE SEQUENCE</scope>
    <source>
        <strain evidence="5">SB0664_bin_27</strain>
    </source>
</reference>
<evidence type="ECO:0000256" key="2">
    <source>
        <dbReference type="ARBA" id="ARBA00023239"/>
    </source>
</evidence>
<feature type="region of interest" description="Disordered" evidence="4">
    <location>
        <begin position="227"/>
        <end position="252"/>
    </location>
</feature>
<accession>A0A6B0YW68</accession>
<evidence type="ECO:0000256" key="3">
    <source>
        <dbReference type="RuleBase" id="RU003707"/>
    </source>
</evidence>
<dbReference type="InterPro" id="IPR014748">
    <property type="entry name" value="Enoyl-CoA_hydra_C"/>
</dbReference>
<dbReference type="PANTHER" id="PTHR11941">
    <property type="entry name" value="ENOYL-COA HYDRATASE-RELATED"/>
    <property type="match status" value="1"/>
</dbReference>
<dbReference type="PROSITE" id="PS00166">
    <property type="entry name" value="ENOYL_COA_HYDRATASE"/>
    <property type="match status" value="1"/>
</dbReference>
<dbReference type="GO" id="GO:0004300">
    <property type="term" value="F:enoyl-CoA hydratase activity"/>
    <property type="evidence" value="ECO:0007669"/>
    <property type="project" value="UniProtKB-EC"/>
</dbReference>
<dbReference type="GO" id="GO:0006635">
    <property type="term" value="P:fatty acid beta-oxidation"/>
    <property type="evidence" value="ECO:0007669"/>
    <property type="project" value="TreeGrafter"/>
</dbReference>
<name>A0A6B0YW68_9CHLR</name>
<proteinExistence type="inferred from homology"/>
<dbReference type="InterPro" id="IPR029045">
    <property type="entry name" value="ClpP/crotonase-like_dom_sf"/>
</dbReference>
<dbReference type="CDD" id="cd06558">
    <property type="entry name" value="crotonase-like"/>
    <property type="match status" value="1"/>
</dbReference>
<dbReference type="AlphaFoldDB" id="A0A6B0YW68"/>
<dbReference type="InterPro" id="IPR001753">
    <property type="entry name" value="Enoyl-CoA_hydra/iso"/>
</dbReference>
<keyword evidence="2 5" id="KW-0456">Lyase</keyword>
<gene>
    <name evidence="5" type="ORF">F4Y42_12420</name>
</gene>
<comment type="caution">
    <text evidence="5">The sequence shown here is derived from an EMBL/GenBank/DDBJ whole genome shotgun (WGS) entry which is preliminary data.</text>
</comment>
<sequence length="252" mass="27306">MLRVDGRVLHVTLNRPQVLNALHSPAHFELARTFDAFACDSELWIAVVRGAGNRSFCTGTDLKVRAQQGRDEYPPSGFAGLTHRFDLDKPVVAAVNGLALGGGLEIALACDLIVAAEHAKFAFPEPRVGLAAMSGGVHRLVRQLPDKVAMGLLLTGRQFSAQEALAYGLVNEVVQGARLDDAVQVWVEDMLACAPLALRATKQVARRNLDYPTLADAIRGDYPAAQRMQESEDAIEGPRAFAEKRAPSWQGR</sequence>
<dbReference type="EMBL" id="VXRG01000104">
    <property type="protein sequence ID" value="MXY94239.1"/>
    <property type="molecule type" value="Genomic_DNA"/>
</dbReference>
<dbReference type="InterPro" id="IPR018376">
    <property type="entry name" value="Enoyl-CoA_hyd/isom_CS"/>
</dbReference>
<dbReference type="PANTHER" id="PTHR11941:SF54">
    <property type="entry name" value="ENOYL-COA HYDRATASE, MITOCHONDRIAL"/>
    <property type="match status" value="1"/>
</dbReference>
<dbReference type="Gene3D" id="1.10.12.10">
    <property type="entry name" value="Lyase 2-enoyl-coa Hydratase, Chain A, domain 2"/>
    <property type="match status" value="1"/>
</dbReference>
<evidence type="ECO:0000313" key="5">
    <source>
        <dbReference type="EMBL" id="MXY94239.1"/>
    </source>
</evidence>
<dbReference type="Pfam" id="PF00378">
    <property type="entry name" value="ECH_1"/>
    <property type="match status" value="1"/>
</dbReference>
<evidence type="ECO:0000256" key="1">
    <source>
        <dbReference type="ARBA" id="ARBA00005254"/>
    </source>
</evidence>